<evidence type="ECO:0000256" key="1">
    <source>
        <dbReference type="ARBA" id="ARBA00008361"/>
    </source>
</evidence>
<evidence type="ECO:0000256" key="2">
    <source>
        <dbReference type="ARBA" id="ARBA00022603"/>
    </source>
</evidence>
<organism evidence="5 6">
    <name type="scientific">Magnaporthiopsis poae (strain ATCC 64411 / 73-15)</name>
    <name type="common">Kentucky bluegrass fungus</name>
    <name type="synonym">Magnaporthe poae</name>
    <dbReference type="NCBI Taxonomy" id="644358"/>
    <lineage>
        <taxon>Eukaryota</taxon>
        <taxon>Fungi</taxon>
        <taxon>Dikarya</taxon>
        <taxon>Ascomycota</taxon>
        <taxon>Pezizomycotina</taxon>
        <taxon>Sordariomycetes</taxon>
        <taxon>Sordariomycetidae</taxon>
        <taxon>Magnaporthales</taxon>
        <taxon>Magnaporthaceae</taxon>
        <taxon>Magnaporthiopsis</taxon>
    </lineage>
</organism>
<dbReference type="EMBL" id="GL876993">
    <property type="protein sequence ID" value="KLU92804.1"/>
    <property type="molecule type" value="Genomic_DNA"/>
</dbReference>
<dbReference type="InterPro" id="IPR051419">
    <property type="entry name" value="Lys/N-term_MeTrsfase_sf"/>
</dbReference>
<dbReference type="PANTHER" id="PTHR12176:SF84">
    <property type="entry name" value="METHYLTRANSFERASE DOMAIN-CONTAINING PROTEIN"/>
    <property type="match status" value="1"/>
</dbReference>
<evidence type="ECO:0000313" key="6">
    <source>
        <dbReference type="Proteomes" id="UP000011715"/>
    </source>
</evidence>
<dbReference type="STRING" id="644358.A0A0C4EG04"/>
<dbReference type="Gene3D" id="3.40.50.150">
    <property type="entry name" value="Vaccinia Virus protein VP39"/>
    <property type="match status" value="1"/>
</dbReference>
<proteinExistence type="inferred from homology"/>
<dbReference type="PANTHER" id="PTHR12176">
    <property type="entry name" value="SAM-DEPENDENT METHYLTRANSFERASE SUPERFAMILY PROTEIN"/>
    <property type="match status" value="1"/>
</dbReference>
<reference evidence="6" key="2">
    <citation type="submission" date="2010-05" db="EMBL/GenBank/DDBJ databases">
        <title>The genome sequence of Magnaporthe poae strain ATCC 64411.</title>
        <authorList>
            <person name="Ma L.-J."/>
            <person name="Dead R."/>
            <person name="Young S."/>
            <person name="Zeng Q."/>
            <person name="Koehrsen M."/>
            <person name="Alvarado L."/>
            <person name="Berlin A."/>
            <person name="Chapman S.B."/>
            <person name="Chen Z."/>
            <person name="Freedman E."/>
            <person name="Gellesch M."/>
            <person name="Goldberg J."/>
            <person name="Griggs A."/>
            <person name="Gujja S."/>
            <person name="Heilman E.R."/>
            <person name="Heiman D."/>
            <person name="Hepburn T."/>
            <person name="Howarth C."/>
            <person name="Jen D."/>
            <person name="Larson L."/>
            <person name="Mehta T."/>
            <person name="Neiman D."/>
            <person name="Pearson M."/>
            <person name="Roberts A."/>
            <person name="Saif S."/>
            <person name="Shea T."/>
            <person name="Shenoy N."/>
            <person name="Sisk P."/>
            <person name="Stolte C."/>
            <person name="Sykes S."/>
            <person name="Walk T."/>
            <person name="White J."/>
            <person name="Yandava C."/>
            <person name="Haas B."/>
            <person name="Nusbaum C."/>
            <person name="Birren B."/>
        </authorList>
    </citation>
    <scope>NUCLEOTIDE SEQUENCE [LARGE SCALE GENOMIC DNA]</scope>
    <source>
        <strain evidence="6">ATCC 64411 / 73-15</strain>
    </source>
</reference>
<dbReference type="InterPro" id="IPR029063">
    <property type="entry name" value="SAM-dependent_MTases_sf"/>
</dbReference>
<dbReference type="OrthoDB" id="411785at2759"/>
<dbReference type="SUPFAM" id="SSF53335">
    <property type="entry name" value="S-adenosyl-L-methionine-dependent methyltransferases"/>
    <property type="match status" value="1"/>
</dbReference>
<name>A0A0C4EG04_MAGP6</name>
<evidence type="ECO:0000313" key="4">
    <source>
        <dbReference type="EMBL" id="KLU92804.1"/>
    </source>
</evidence>
<dbReference type="CDD" id="cd02440">
    <property type="entry name" value="AdoMet_MTases"/>
    <property type="match status" value="1"/>
</dbReference>
<protein>
    <recommendedName>
        <fullName evidence="7">Methyltransferase domain-containing protein</fullName>
    </recommendedName>
</protein>
<dbReference type="eggNOG" id="ENOG502S12X">
    <property type="taxonomic scope" value="Eukaryota"/>
</dbReference>
<dbReference type="GO" id="GO:0032259">
    <property type="term" value="P:methylation"/>
    <property type="evidence" value="ECO:0007669"/>
    <property type="project" value="UniProtKB-KW"/>
</dbReference>
<sequence length="249" mass="27939">MPLMHRDSSALRPLHYTYLQARPAKQPAMPSDFDKQEYWHDRFSSETEFEWLVPSATLMEVMGPHLARLPDTARILHLGSGTSDLQNHLRRRGFLDVTNVDYEPLAIERGRRLEARAFDGDIRTRYLVADVTRPDLAAQLLRGGGDDDNATSRPFDLVVDKSTADAVSCGGDEAMLAMLAGVRACMADSSCWISLSYSATRYLRDGLPFHVEVMERLPTPKLKESDPDIFHWVYLLSPLSGADVSSRLS</sequence>
<reference evidence="4" key="3">
    <citation type="submission" date="2011-03" db="EMBL/GenBank/DDBJ databases">
        <title>Annotation of Magnaporthe poae ATCC 64411.</title>
        <authorList>
            <person name="Ma L.-J."/>
            <person name="Dead R."/>
            <person name="Young S.K."/>
            <person name="Zeng Q."/>
            <person name="Gargeya S."/>
            <person name="Fitzgerald M."/>
            <person name="Haas B."/>
            <person name="Abouelleil A."/>
            <person name="Alvarado L."/>
            <person name="Arachchi H.M."/>
            <person name="Berlin A."/>
            <person name="Brown A."/>
            <person name="Chapman S.B."/>
            <person name="Chen Z."/>
            <person name="Dunbar C."/>
            <person name="Freedman E."/>
            <person name="Gearin G."/>
            <person name="Gellesch M."/>
            <person name="Goldberg J."/>
            <person name="Griggs A."/>
            <person name="Gujja S."/>
            <person name="Heiman D."/>
            <person name="Howarth C."/>
            <person name="Larson L."/>
            <person name="Lui A."/>
            <person name="MacDonald P.J.P."/>
            <person name="Mehta T."/>
            <person name="Montmayeur A."/>
            <person name="Murphy C."/>
            <person name="Neiman D."/>
            <person name="Pearson M."/>
            <person name="Priest M."/>
            <person name="Roberts A."/>
            <person name="Saif S."/>
            <person name="Shea T."/>
            <person name="Shenoy N."/>
            <person name="Sisk P."/>
            <person name="Stolte C."/>
            <person name="Sykes S."/>
            <person name="Yandava C."/>
            <person name="Wortman J."/>
            <person name="Nusbaum C."/>
            <person name="Birren B."/>
        </authorList>
    </citation>
    <scope>NUCLEOTIDE SEQUENCE</scope>
    <source>
        <strain evidence="4">ATCC 64411</strain>
    </source>
</reference>
<gene>
    <name evidence="4" type="ORF">MAPG_11716</name>
</gene>
<keyword evidence="3" id="KW-0808">Transferase</keyword>
<reference evidence="4" key="1">
    <citation type="submission" date="2010-05" db="EMBL/GenBank/DDBJ databases">
        <title>The Genome Sequence of Magnaporthe poae strain ATCC 64411.</title>
        <authorList>
            <consortium name="The Broad Institute Genome Sequencing Platform"/>
            <consortium name="Broad Institute Genome Sequencing Center for Infectious Disease"/>
            <person name="Ma L.-J."/>
            <person name="Dead R."/>
            <person name="Young S."/>
            <person name="Zeng Q."/>
            <person name="Koehrsen M."/>
            <person name="Alvarado L."/>
            <person name="Berlin A."/>
            <person name="Chapman S.B."/>
            <person name="Chen Z."/>
            <person name="Freedman E."/>
            <person name="Gellesch M."/>
            <person name="Goldberg J."/>
            <person name="Griggs A."/>
            <person name="Gujja S."/>
            <person name="Heilman E.R."/>
            <person name="Heiman D."/>
            <person name="Hepburn T."/>
            <person name="Howarth C."/>
            <person name="Jen D."/>
            <person name="Larson L."/>
            <person name="Mehta T."/>
            <person name="Neiman D."/>
            <person name="Pearson M."/>
            <person name="Roberts A."/>
            <person name="Saif S."/>
            <person name="Shea T."/>
            <person name="Shenoy N."/>
            <person name="Sisk P."/>
            <person name="Stolte C."/>
            <person name="Sykes S."/>
            <person name="Walk T."/>
            <person name="White J."/>
            <person name="Yandava C."/>
            <person name="Haas B."/>
            <person name="Nusbaum C."/>
            <person name="Birren B."/>
        </authorList>
    </citation>
    <scope>NUCLEOTIDE SEQUENCE</scope>
    <source>
        <strain evidence="4">ATCC 64411</strain>
    </source>
</reference>
<reference evidence="5" key="4">
    <citation type="journal article" date="2015" name="G3 (Bethesda)">
        <title>Genome sequences of three phytopathogenic species of the Magnaporthaceae family of fungi.</title>
        <authorList>
            <person name="Okagaki L.H."/>
            <person name="Nunes C.C."/>
            <person name="Sailsbery J."/>
            <person name="Clay B."/>
            <person name="Brown D."/>
            <person name="John T."/>
            <person name="Oh Y."/>
            <person name="Young N."/>
            <person name="Fitzgerald M."/>
            <person name="Haas B.J."/>
            <person name="Zeng Q."/>
            <person name="Young S."/>
            <person name="Adiconis X."/>
            <person name="Fan L."/>
            <person name="Levin J.Z."/>
            <person name="Mitchell T.K."/>
            <person name="Okubara P.A."/>
            <person name="Farman M.L."/>
            <person name="Kohn L.M."/>
            <person name="Birren B."/>
            <person name="Ma L.-J."/>
            <person name="Dean R.A."/>
        </authorList>
    </citation>
    <scope>NUCLEOTIDE SEQUENCE</scope>
    <source>
        <strain evidence="5">ATCC 64411 / 73-15</strain>
    </source>
</reference>
<dbReference type="EMBL" id="ADBL01002915">
    <property type="status" value="NOT_ANNOTATED_CDS"/>
    <property type="molecule type" value="Genomic_DNA"/>
</dbReference>
<evidence type="ECO:0000313" key="5">
    <source>
        <dbReference type="EnsemblFungi" id="MAPG_11716T0"/>
    </source>
</evidence>
<accession>A0A0C4EG04</accession>
<dbReference type="EnsemblFungi" id="MAPG_11716T0">
    <property type="protein sequence ID" value="MAPG_11716T0"/>
    <property type="gene ID" value="MAPG_11716"/>
</dbReference>
<keyword evidence="2" id="KW-0489">Methyltransferase</keyword>
<dbReference type="GO" id="GO:0008168">
    <property type="term" value="F:methyltransferase activity"/>
    <property type="evidence" value="ECO:0007669"/>
    <property type="project" value="UniProtKB-KW"/>
</dbReference>
<dbReference type="AlphaFoldDB" id="A0A0C4EG04"/>
<dbReference type="VEuPathDB" id="FungiDB:MAPG_11716"/>
<dbReference type="Proteomes" id="UP000011715">
    <property type="component" value="Unassembled WGS sequence"/>
</dbReference>
<dbReference type="OMA" id="YHWCYLL"/>
<reference evidence="5" key="5">
    <citation type="submission" date="2015-06" db="UniProtKB">
        <authorList>
            <consortium name="EnsemblFungi"/>
        </authorList>
    </citation>
    <scope>IDENTIFICATION</scope>
    <source>
        <strain evidence="5">ATCC 64411</strain>
    </source>
</reference>
<comment type="similarity">
    <text evidence="1">Belongs to the methyltransferase superfamily.</text>
</comment>
<evidence type="ECO:0000256" key="3">
    <source>
        <dbReference type="ARBA" id="ARBA00022679"/>
    </source>
</evidence>
<evidence type="ECO:0008006" key="7">
    <source>
        <dbReference type="Google" id="ProtNLM"/>
    </source>
</evidence>
<keyword evidence="6" id="KW-1185">Reference proteome</keyword>